<feature type="compositionally biased region" description="Polar residues" evidence="1">
    <location>
        <begin position="69"/>
        <end position="78"/>
    </location>
</feature>
<protein>
    <submittedName>
        <fullName evidence="2">Uncharacterized protein</fullName>
    </submittedName>
</protein>
<feature type="compositionally biased region" description="Polar residues" evidence="1">
    <location>
        <begin position="45"/>
        <end position="61"/>
    </location>
</feature>
<gene>
    <name evidence="2" type="ORF">METZ01_LOCUS356016</name>
</gene>
<proteinExistence type="predicted"/>
<feature type="region of interest" description="Disordered" evidence="1">
    <location>
        <begin position="45"/>
        <end position="82"/>
    </location>
</feature>
<sequence length="177" mass="18770">MKVKIKRLHLLSTAIVLLVACGGNGAPVLETHAVVETKTKVTIEATDQGTHTDTAVPSSPTDEPMPTRSPATTVTPSPITDELKPTSTPFPTLIPVPGQVVPTTPATNIPVSTTLSTPIPTATFPSKESANSNVKLNMEYAREMYPPDLATDVLSGLIEWPVGFNECIRKSVSEAKL</sequence>
<dbReference type="PROSITE" id="PS51257">
    <property type="entry name" value="PROKAR_LIPOPROTEIN"/>
    <property type="match status" value="1"/>
</dbReference>
<accession>A0A382S0S1</accession>
<dbReference type="EMBL" id="UINC01125379">
    <property type="protein sequence ID" value="SVD03162.1"/>
    <property type="molecule type" value="Genomic_DNA"/>
</dbReference>
<feature type="non-terminal residue" evidence="2">
    <location>
        <position position="177"/>
    </location>
</feature>
<evidence type="ECO:0000256" key="1">
    <source>
        <dbReference type="SAM" id="MobiDB-lite"/>
    </source>
</evidence>
<dbReference type="AlphaFoldDB" id="A0A382S0S1"/>
<name>A0A382S0S1_9ZZZZ</name>
<evidence type="ECO:0000313" key="2">
    <source>
        <dbReference type="EMBL" id="SVD03162.1"/>
    </source>
</evidence>
<reference evidence="2" key="1">
    <citation type="submission" date="2018-05" db="EMBL/GenBank/DDBJ databases">
        <authorList>
            <person name="Lanie J.A."/>
            <person name="Ng W.-L."/>
            <person name="Kazmierczak K.M."/>
            <person name="Andrzejewski T.M."/>
            <person name="Davidsen T.M."/>
            <person name="Wayne K.J."/>
            <person name="Tettelin H."/>
            <person name="Glass J.I."/>
            <person name="Rusch D."/>
            <person name="Podicherti R."/>
            <person name="Tsui H.-C.T."/>
            <person name="Winkler M.E."/>
        </authorList>
    </citation>
    <scope>NUCLEOTIDE SEQUENCE</scope>
</reference>
<organism evidence="2">
    <name type="scientific">marine metagenome</name>
    <dbReference type="NCBI Taxonomy" id="408172"/>
    <lineage>
        <taxon>unclassified sequences</taxon>
        <taxon>metagenomes</taxon>
        <taxon>ecological metagenomes</taxon>
    </lineage>
</organism>